<feature type="domain" description="DUF4057" evidence="2">
    <location>
        <begin position="3"/>
        <end position="70"/>
    </location>
</feature>
<evidence type="ECO:0000313" key="4">
    <source>
        <dbReference type="Proteomes" id="UP001289374"/>
    </source>
</evidence>
<reference evidence="3" key="2">
    <citation type="journal article" date="2024" name="Plant">
        <title>Genomic evolution and insights into agronomic trait innovations of Sesamum species.</title>
        <authorList>
            <person name="Miao H."/>
            <person name="Wang L."/>
            <person name="Qu L."/>
            <person name="Liu H."/>
            <person name="Sun Y."/>
            <person name="Le M."/>
            <person name="Wang Q."/>
            <person name="Wei S."/>
            <person name="Zheng Y."/>
            <person name="Lin W."/>
            <person name="Duan Y."/>
            <person name="Cao H."/>
            <person name="Xiong S."/>
            <person name="Wang X."/>
            <person name="Wei L."/>
            <person name="Li C."/>
            <person name="Ma Q."/>
            <person name="Ju M."/>
            <person name="Zhao R."/>
            <person name="Li G."/>
            <person name="Mu C."/>
            <person name="Tian Q."/>
            <person name="Mei H."/>
            <person name="Zhang T."/>
            <person name="Gao T."/>
            <person name="Zhang H."/>
        </authorList>
    </citation>
    <scope>NUCLEOTIDE SEQUENCE</scope>
    <source>
        <strain evidence="3">K16</strain>
    </source>
</reference>
<name>A0AAE1WIP8_9LAMI</name>
<dbReference type="EMBL" id="JACGWL010000010">
    <property type="protein sequence ID" value="KAK4394223.1"/>
    <property type="molecule type" value="Genomic_DNA"/>
</dbReference>
<proteinExistence type="predicted"/>
<feature type="compositionally biased region" description="Low complexity" evidence="1">
    <location>
        <begin position="28"/>
        <end position="41"/>
    </location>
</feature>
<dbReference type="PANTHER" id="PTHR31132:SF2">
    <property type="entry name" value="HEMATOLOGICAL_NEUROLOGICAL-LIKE PROTEIN"/>
    <property type="match status" value="1"/>
</dbReference>
<feature type="region of interest" description="Disordered" evidence="1">
    <location>
        <begin position="1"/>
        <end position="114"/>
    </location>
</feature>
<organism evidence="3 4">
    <name type="scientific">Sesamum angolense</name>
    <dbReference type="NCBI Taxonomy" id="2727404"/>
    <lineage>
        <taxon>Eukaryota</taxon>
        <taxon>Viridiplantae</taxon>
        <taxon>Streptophyta</taxon>
        <taxon>Embryophyta</taxon>
        <taxon>Tracheophyta</taxon>
        <taxon>Spermatophyta</taxon>
        <taxon>Magnoliopsida</taxon>
        <taxon>eudicotyledons</taxon>
        <taxon>Gunneridae</taxon>
        <taxon>Pentapetalae</taxon>
        <taxon>asterids</taxon>
        <taxon>lamiids</taxon>
        <taxon>Lamiales</taxon>
        <taxon>Pedaliaceae</taxon>
        <taxon>Sesamum</taxon>
    </lineage>
</organism>
<sequence length="274" mass="29641">MERATPVRKPHTSTSDLLTWSEAPPPEASSSAGASRSAARSNQPSDGIGKVLFGGQITDEEAESLNKRRSRKWGESRSKKRNKNKSSNPDDVNNSENCHSDIEEDSNDSVDGPDTSSFTAFLYSLLASSESRSNSNFEEKIDSDDNPFKPSSEPTVTRENAKKKSLFSRGKQSLGKAFSQAAKLGIPMQTLNESPSPENLPETSEPSLLSVKRLGVSFMLHSCDCSGTKMDAIIQGSNNSFVFTNTSGHPLIFRPTGSNSFISCLGKVEVISLP</sequence>
<comment type="caution">
    <text evidence="3">The sequence shown here is derived from an EMBL/GenBank/DDBJ whole genome shotgun (WGS) entry which is preliminary data.</text>
</comment>
<gene>
    <name evidence="3" type="ORF">Sango_1893100</name>
</gene>
<keyword evidence="4" id="KW-1185">Reference proteome</keyword>
<dbReference type="AlphaFoldDB" id="A0AAE1WIP8"/>
<reference evidence="3" key="1">
    <citation type="submission" date="2020-06" db="EMBL/GenBank/DDBJ databases">
        <authorList>
            <person name="Li T."/>
            <person name="Hu X."/>
            <person name="Zhang T."/>
            <person name="Song X."/>
            <person name="Zhang H."/>
            <person name="Dai N."/>
            <person name="Sheng W."/>
            <person name="Hou X."/>
            <person name="Wei L."/>
        </authorList>
    </citation>
    <scope>NUCLEOTIDE SEQUENCE</scope>
    <source>
        <strain evidence="3">K16</strain>
        <tissue evidence="3">Leaf</tissue>
    </source>
</reference>
<evidence type="ECO:0000256" key="1">
    <source>
        <dbReference type="SAM" id="MobiDB-lite"/>
    </source>
</evidence>
<evidence type="ECO:0000313" key="3">
    <source>
        <dbReference type="EMBL" id="KAK4394223.1"/>
    </source>
</evidence>
<accession>A0AAE1WIP8</accession>
<dbReference type="InterPro" id="IPR025131">
    <property type="entry name" value="DUF4057"/>
</dbReference>
<dbReference type="PANTHER" id="PTHR31132">
    <property type="entry name" value="N-LYSINE METHYLTRANSFERASE"/>
    <property type="match status" value="1"/>
</dbReference>
<protein>
    <recommendedName>
        <fullName evidence="2">DUF4057 domain-containing protein</fullName>
    </recommendedName>
</protein>
<dbReference type="Proteomes" id="UP001289374">
    <property type="component" value="Unassembled WGS sequence"/>
</dbReference>
<dbReference type="Pfam" id="PF13266">
    <property type="entry name" value="DUF4057"/>
    <property type="match status" value="1"/>
</dbReference>
<evidence type="ECO:0000259" key="2">
    <source>
        <dbReference type="Pfam" id="PF13266"/>
    </source>
</evidence>
<feature type="region of interest" description="Disordered" evidence="1">
    <location>
        <begin position="133"/>
        <end position="172"/>
    </location>
</feature>
<feature type="compositionally biased region" description="Basic residues" evidence="1">
    <location>
        <begin position="1"/>
        <end position="11"/>
    </location>
</feature>